<dbReference type="CDD" id="cd00086">
    <property type="entry name" value="homeodomain"/>
    <property type="match status" value="1"/>
</dbReference>
<proteinExistence type="predicted"/>
<feature type="compositionally biased region" description="Polar residues" evidence="6">
    <location>
        <begin position="213"/>
        <end position="226"/>
    </location>
</feature>
<keyword evidence="3 4" id="KW-0539">Nucleus</keyword>
<dbReference type="AlphaFoldDB" id="A0A0C3G6H2"/>
<reference evidence="8 9" key="1">
    <citation type="submission" date="2014-04" db="EMBL/GenBank/DDBJ databases">
        <authorList>
            <consortium name="DOE Joint Genome Institute"/>
            <person name="Kuo A."/>
            <person name="Tarkka M."/>
            <person name="Buscot F."/>
            <person name="Kohler A."/>
            <person name="Nagy L.G."/>
            <person name="Floudas D."/>
            <person name="Copeland A."/>
            <person name="Barry K.W."/>
            <person name="Cichocki N."/>
            <person name="Veneault-Fourrey C."/>
            <person name="LaButti K."/>
            <person name="Lindquist E.A."/>
            <person name="Lipzen A."/>
            <person name="Lundell T."/>
            <person name="Morin E."/>
            <person name="Murat C."/>
            <person name="Sun H."/>
            <person name="Tunlid A."/>
            <person name="Henrissat B."/>
            <person name="Grigoriev I.V."/>
            <person name="Hibbett D.S."/>
            <person name="Martin F."/>
            <person name="Nordberg H.P."/>
            <person name="Cantor M.N."/>
            <person name="Hua S.X."/>
        </authorList>
    </citation>
    <scope>NUCLEOTIDE SEQUENCE [LARGE SCALE GENOMIC DNA]</scope>
    <source>
        <strain evidence="8 9">F 1598</strain>
    </source>
</reference>
<name>A0A0C3G6H2_PILCF</name>
<dbReference type="Gene3D" id="1.10.10.60">
    <property type="entry name" value="Homeodomain-like"/>
    <property type="match status" value="1"/>
</dbReference>
<evidence type="ECO:0000256" key="6">
    <source>
        <dbReference type="SAM" id="MobiDB-lite"/>
    </source>
</evidence>
<feature type="region of interest" description="Disordered" evidence="6">
    <location>
        <begin position="317"/>
        <end position="391"/>
    </location>
</feature>
<reference evidence="9" key="2">
    <citation type="submission" date="2015-01" db="EMBL/GenBank/DDBJ databases">
        <title>Evolutionary Origins and Diversification of the Mycorrhizal Mutualists.</title>
        <authorList>
            <consortium name="DOE Joint Genome Institute"/>
            <consortium name="Mycorrhizal Genomics Consortium"/>
            <person name="Kohler A."/>
            <person name="Kuo A."/>
            <person name="Nagy L.G."/>
            <person name="Floudas D."/>
            <person name="Copeland A."/>
            <person name="Barry K.W."/>
            <person name="Cichocki N."/>
            <person name="Veneault-Fourrey C."/>
            <person name="LaButti K."/>
            <person name="Lindquist E.A."/>
            <person name="Lipzen A."/>
            <person name="Lundell T."/>
            <person name="Morin E."/>
            <person name="Murat C."/>
            <person name="Riley R."/>
            <person name="Ohm R."/>
            <person name="Sun H."/>
            <person name="Tunlid A."/>
            <person name="Henrissat B."/>
            <person name="Grigoriev I.V."/>
            <person name="Hibbett D.S."/>
            <person name="Martin F."/>
        </authorList>
    </citation>
    <scope>NUCLEOTIDE SEQUENCE [LARGE SCALE GENOMIC DNA]</scope>
    <source>
        <strain evidence="9">F 1598</strain>
    </source>
</reference>
<dbReference type="EMBL" id="KN832970">
    <property type="protein sequence ID" value="KIM91860.1"/>
    <property type="molecule type" value="Genomic_DNA"/>
</dbReference>
<dbReference type="PANTHER" id="PTHR24324">
    <property type="entry name" value="HOMEOBOX PROTEIN HHEX"/>
    <property type="match status" value="1"/>
</dbReference>
<feature type="DNA-binding region" description="Homeobox" evidence="4">
    <location>
        <begin position="265"/>
        <end position="324"/>
    </location>
</feature>
<evidence type="ECO:0000256" key="4">
    <source>
        <dbReference type="PROSITE-ProRule" id="PRU00108"/>
    </source>
</evidence>
<dbReference type="PROSITE" id="PS50071">
    <property type="entry name" value="HOMEOBOX_2"/>
    <property type="match status" value="1"/>
</dbReference>
<feature type="region of interest" description="Disordered" evidence="6">
    <location>
        <begin position="213"/>
        <end position="271"/>
    </location>
</feature>
<dbReference type="InterPro" id="IPR001356">
    <property type="entry name" value="HD"/>
</dbReference>
<feature type="compositionally biased region" description="Polar residues" evidence="6">
    <location>
        <begin position="243"/>
        <end position="252"/>
    </location>
</feature>
<keyword evidence="2 4" id="KW-0371">Homeobox</keyword>
<protein>
    <recommendedName>
        <fullName evidence="7">Homeobox domain-containing protein</fullName>
    </recommendedName>
</protein>
<gene>
    <name evidence="8" type="ORF">PILCRDRAFT_101484</name>
</gene>
<accession>A0A0C3G6H2</accession>
<evidence type="ECO:0000256" key="3">
    <source>
        <dbReference type="ARBA" id="ARBA00023242"/>
    </source>
</evidence>
<dbReference type="OrthoDB" id="6159439at2759"/>
<evidence type="ECO:0000256" key="2">
    <source>
        <dbReference type="ARBA" id="ARBA00023155"/>
    </source>
</evidence>
<dbReference type="InParanoid" id="A0A0C3G6H2"/>
<dbReference type="InterPro" id="IPR009057">
    <property type="entry name" value="Homeodomain-like_sf"/>
</dbReference>
<dbReference type="PANTHER" id="PTHR24324:SF9">
    <property type="entry name" value="HOMEOBOX DOMAIN-CONTAINING PROTEIN"/>
    <property type="match status" value="1"/>
</dbReference>
<keyword evidence="1 4" id="KW-0238">DNA-binding</keyword>
<dbReference type="Pfam" id="PF00046">
    <property type="entry name" value="Homeodomain"/>
    <property type="match status" value="1"/>
</dbReference>
<dbReference type="SUPFAM" id="SSF46689">
    <property type="entry name" value="Homeodomain-like"/>
    <property type="match status" value="1"/>
</dbReference>
<comment type="subcellular location">
    <subcellularLocation>
        <location evidence="4 5">Nucleus</location>
    </subcellularLocation>
</comment>
<feature type="region of interest" description="Disordered" evidence="6">
    <location>
        <begin position="172"/>
        <end position="194"/>
    </location>
</feature>
<dbReference type="SMART" id="SM00389">
    <property type="entry name" value="HOX"/>
    <property type="match status" value="1"/>
</dbReference>
<dbReference type="InterPro" id="IPR017970">
    <property type="entry name" value="Homeobox_CS"/>
</dbReference>
<evidence type="ECO:0000313" key="9">
    <source>
        <dbReference type="Proteomes" id="UP000054166"/>
    </source>
</evidence>
<dbReference type="GO" id="GO:0000978">
    <property type="term" value="F:RNA polymerase II cis-regulatory region sequence-specific DNA binding"/>
    <property type="evidence" value="ECO:0007669"/>
    <property type="project" value="TreeGrafter"/>
</dbReference>
<sequence>MDFMGKCVGALPWRRAKAVDFFELGRVGALFSLLFLRPFQPHVLQVCFFIYYSVSRAIQQTHSLMCLAPNQYSNQYSQQRASPGRNEFNAASYGHQWSSTTPPQQHAYYEPYDPRYGATQYSSARASQSLANDPYDSHRLPPMSMSMAPLAHREDDWPTSPFTPHMPFSDEIRSPTASYPPQYASHQIPQQPSYPYPVIPSDTRNMHFPAASYNQHSTHMGPQSSAERVVVSRGKEVHPYARSTATPQSVSYGSEPVAPTEEPVIKKKRKRADAAQLKVLNETYQRTAFPSTEERQALATQLDMPPRSVQIWFQNKRQSERQSNRPLSTTATPAAHLDDPQVPVGGYGSDTSMNPTTAGPLYLSPSSRDHPHHRLRNRDDGDPRKWSHRRY</sequence>
<feature type="domain" description="Homeobox" evidence="7">
    <location>
        <begin position="263"/>
        <end position="323"/>
    </location>
</feature>
<dbReference type="InterPro" id="IPR051000">
    <property type="entry name" value="Homeobox_DNA-bind_prot"/>
</dbReference>
<evidence type="ECO:0000256" key="1">
    <source>
        <dbReference type="ARBA" id="ARBA00023125"/>
    </source>
</evidence>
<evidence type="ECO:0000256" key="5">
    <source>
        <dbReference type="RuleBase" id="RU000682"/>
    </source>
</evidence>
<organism evidence="8 9">
    <name type="scientific">Piloderma croceum (strain F 1598)</name>
    <dbReference type="NCBI Taxonomy" id="765440"/>
    <lineage>
        <taxon>Eukaryota</taxon>
        <taxon>Fungi</taxon>
        <taxon>Dikarya</taxon>
        <taxon>Basidiomycota</taxon>
        <taxon>Agaricomycotina</taxon>
        <taxon>Agaricomycetes</taxon>
        <taxon>Agaricomycetidae</taxon>
        <taxon>Atheliales</taxon>
        <taxon>Atheliaceae</taxon>
        <taxon>Piloderma</taxon>
    </lineage>
</organism>
<dbReference type="GO" id="GO:0005634">
    <property type="term" value="C:nucleus"/>
    <property type="evidence" value="ECO:0007669"/>
    <property type="project" value="UniProtKB-SubCell"/>
</dbReference>
<keyword evidence="9" id="KW-1185">Reference proteome</keyword>
<dbReference type="Proteomes" id="UP000054166">
    <property type="component" value="Unassembled WGS sequence"/>
</dbReference>
<feature type="compositionally biased region" description="Polar residues" evidence="6">
    <location>
        <begin position="175"/>
        <end position="191"/>
    </location>
</feature>
<dbReference type="STRING" id="765440.A0A0C3G6H2"/>
<dbReference type="PROSITE" id="PS00027">
    <property type="entry name" value="HOMEOBOX_1"/>
    <property type="match status" value="1"/>
</dbReference>
<evidence type="ECO:0000259" key="7">
    <source>
        <dbReference type="PROSITE" id="PS50071"/>
    </source>
</evidence>
<dbReference type="GO" id="GO:0000981">
    <property type="term" value="F:DNA-binding transcription factor activity, RNA polymerase II-specific"/>
    <property type="evidence" value="ECO:0007669"/>
    <property type="project" value="InterPro"/>
</dbReference>
<dbReference type="HOGENOM" id="CLU_060169_0_0_1"/>
<evidence type="ECO:0000313" key="8">
    <source>
        <dbReference type="EMBL" id="KIM91860.1"/>
    </source>
</evidence>
<dbReference type="GO" id="GO:0030154">
    <property type="term" value="P:cell differentiation"/>
    <property type="evidence" value="ECO:0007669"/>
    <property type="project" value="TreeGrafter"/>
</dbReference>